<evidence type="ECO:0000313" key="2">
    <source>
        <dbReference type="EMBL" id="MBH5322041.1"/>
    </source>
</evidence>
<feature type="chain" id="PRO_5045912304" evidence="1">
    <location>
        <begin position="22"/>
        <end position="182"/>
    </location>
</feature>
<proteinExistence type="predicted"/>
<name>A0ABS0N251_9SPHN</name>
<organism evidence="2 3">
    <name type="scientific">Aurantiacibacter sediminis</name>
    <dbReference type="NCBI Taxonomy" id="2793064"/>
    <lineage>
        <taxon>Bacteria</taxon>
        <taxon>Pseudomonadati</taxon>
        <taxon>Pseudomonadota</taxon>
        <taxon>Alphaproteobacteria</taxon>
        <taxon>Sphingomonadales</taxon>
        <taxon>Erythrobacteraceae</taxon>
        <taxon>Aurantiacibacter</taxon>
    </lineage>
</organism>
<gene>
    <name evidence="2" type="ORF">I5L03_05530</name>
</gene>
<dbReference type="Pfam" id="PF12276">
    <property type="entry name" value="DUF3617"/>
    <property type="match status" value="1"/>
</dbReference>
<dbReference type="Proteomes" id="UP000602442">
    <property type="component" value="Unassembled WGS sequence"/>
</dbReference>
<reference evidence="2 3" key="1">
    <citation type="submission" date="2020-11" db="EMBL/GenBank/DDBJ databases">
        <title>Erythrobacter sediminis sp. nov., a marine bacterium from a tidal flat of Garorim Bay.</title>
        <authorList>
            <person name="Kim D."/>
            <person name="Yoo Y."/>
            <person name="Kim J.-J."/>
        </authorList>
    </citation>
    <scope>NUCLEOTIDE SEQUENCE [LARGE SCALE GENOMIC DNA]</scope>
    <source>
        <strain evidence="2 3">JGD-13</strain>
    </source>
</reference>
<dbReference type="EMBL" id="JAEANY010000002">
    <property type="protein sequence ID" value="MBH5322041.1"/>
    <property type="molecule type" value="Genomic_DNA"/>
</dbReference>
<keyword evidence="1" id="KW-0732">Signal</keyword>
<dbReference type="InterPro" id="IPR022061">
    <property type="entry name" value="DUF3617"/>
</dbReference>
<dbReference type="RefSeq" id="WP_197920768.1">
    <property type="nucleotide sequence ID" value="NZ_CAWPTA010000007.1"/>
</dbReference>
<accession>A0ABS0N251</accession>
<evidence type="ECO:0000256" key="1">
    <source>
        <dbReference type="SAM" id="SignalP"/>
    </source>
</evidence>
<evidence type="ECO:0000313" key="3">
    <source>
        <dbReference type="Proteomes" id="UP000602442"/>
    </source>
</evidence>
<keyword evidence="3" id="KW-1185">Reference proteome</keyword>
<sequence>MKYVAEMILPMAAVVAVPAFAFSTSNQDITAEAGGDEEPDFPWPDFLDVTPLPGAYELEMRVTDVQFPDSPEMAFMSEILMNEVPEVENYCLTGEPERVDWVNEFMDGDCTGSEPQMDGNSFTQVLQCQESNDGPPEMMINLSAEASDQGMDLDMSILMRDQEIGKMRMAMEIDLRRTGDCE</sequence>
<feature type="signal peptide" evidence="1">
    <location>
        <begin position="1"/>
        <end position="21"/>
    </location>
</feature>
<protein>
    <submittedName>
        <fullName evidence="2">DUF3617 family protein</fullName>
    </submittedName>
</protein>
<comment type="caution">
    <text evidence="2">The sequence shown here is derived from an EMBL/GenBank/DDBJ whole genome shotgun (WGS) entry which is preliminary data.</text>
</comment>